<sequence length="184" mass="20320">MVPLSGLQHVVFCERQAALIHGEQRWREDAATAAGRVLHERADLPGGERRRGVWIETRSARHLLERSRGRPPRLRGCGLTWRQGRRVQRQERSTFTPDEETRPERVALAGLGTLVREGRAQGGGARHTGGRTQMARTPAEGGAQGAGNGVRREGCRASRSRSGRSGPWPASRGPRRRSTARATR</sequence>
<feature type="compositionally biased region" description="Low complexity" evidence="1">
    <location>
        <begin position="163"/>
        <end position="172"/>
    </location>
</feature>
<proteinExistence type="predicted"/>
<protein>
    <submittedName>
        <fullName evidence="2">Uncharacterized protein</fullName>
    </submittedName>
</protein>
<evidence type="ECO:0000313" key="2">
    <source>
        <dbReference type="EMBL" id="AKT41521.1"/>
    </source>
</evidence>
<feature type="compositionally biased region" description="Basic residues" evidence="1">
    <location>
        <begin position="173"/>
        <end position="184"/>
    </location>
</feature>
<reference evidence="2 3" key="1">
    <citation type="submission" date="2015-07" db="EMBL/GenBank/DDBJ databases">
        <title>Genome analysis of myxobacterium Chondromyces crocatus Cm c5 reveals a high potential for natural compound synthesis and the genetic basis for the loss of fruiting body formation.</title>
        <authorList>
            <person name="Zaburannyi N."/>
            <person name="Bunk B."/>
            <person name="Maier J."/>
            <person name="Overmann J."/>
            <person name="Mueller R."/>
        </authorList>
    </citation>
    <scope>NUCLEOTIDE SEQUENCE [LARGE SCALE GENOMIC DNA]</scope>
    <source>
        <strain evidence="2 3">Cm c5</strain>
    </source>
</reference>
<dbReference type="KEGG" id="ccro:CMC5_084880"/>
<dbReference type="AlphaFoldDB" id="A0A0K1EL13"/>
<evidence type="ECO:0000256" key="1">
    <source>
        <dbReference type="SAM" id="MobiDB-lite"/>
    </source>
</evidence>
<gene>
    <name evidence="2" type="ORF">CMC5_084880</name>
</gene>
<evidence type="ECO:0000313" key="3">
    <source>
        <dbReference type="Proteomes" id="UP000067626"/>
    </source>
</evidence>
<dbReference type="EMBL" id="CP012159">
    <property type="protein sequence ID" value="AKT41521.1"/>
    <property type="molecule type" value="Genomic_DNA"/>
</dbReference>
<dbReference type="STRING" id="52.CMC5_084880"/>
<name>A0A0K1EL13_CHOCO</name>
<accession>A0A0K1EL13</accession>
<keyword evidence="3" id="KW-1185">Reference proteome</keyword>
<dbReference type="Proteomes" id="UP000067626">
    <property type="component" value="Chromosome"/>
</dbReference>
<organism evidence="2 3">
    <name type="scientific">Chondromyces crocatus</name>
    <dbReference type="NCBI Taxonomy" id="52"/>
    <lineage>
        <taxon>Bacteria</taxon>
        <taxon>Pseudomonadati</taxon>
        <taxon>Myxococcota</taxon>
        <taxon>Polyangia</taxon>
        <taxon>Polyangiales</taxon>
        <taxon>Polyangiaceae</taxon>
        <taxon>Chondromyces</taxon>
    </lineage>
</organism>
<feature type="region of interest" description="Disordered" evidence="1">
    <location>
        <begin position="115"/>
        <end position="184"/>
    </location>
</feature>